<dbReference type="AlphaFoldDB" id="A0A6N6W3B1"/>
<reference evidence="1 2" key="1">
    <citation type="journal article" date="2020" name="Int. J. Syst. Evol. Microbiol.">
        <title>Paraburkholderia madseniana sp. nov., a phenolic acid-degrading bacterium isolated from acidic forest soil.</title>
        <authorList>
            <person name="Wilhelm R.C."/>
            <person name="Murphy S.J.L."/>
            <person name="Feriancek N.M."/>
            <person name="Karasz D.C."/>
            <person name="DeRito C.M."/>
            <person name="Newman J.D."/>
            <person name="Buckley D.H."/>
        </authorList>
    </citation>
    <scope>NUCLEOTIDE SEQUENCE [LARGE SCALE GENOMIC DNA]</scope>
    <source>
        <strain evidence="1 2">RP11</strain>
    </source>
</reference>
<evidence type="ECO:0000313" key="2">
    <source>
        <dbReference type="Proteomes" id="UP000463700"/>
    </source>
</evidence>
<accession>A0A6N6W3B1</accession>
<name>A0A6N6W3B1_9BURK</name>
<comment type="caution">
    <text evidence="1">The sequence shown here is derived from an EMBL/GenBank/DDBJ whole genome shotgun (WGS) entry which is preliminary data.</text>
</comment>
<dbReference type="Proteomes" id="UP000463700">
    <property type="component" value="Unassembled WGS sequence"/>
</dbReference>
<sequence>MMTFNPPIEKPKSNARTTEAIFAFGPQPGDYALRDAPEGRVTFDECFGRVDPDYDGEFGSEIEATALSQLGNVYEFWFKLFRSKADNRAMSPVARAIEKLFGSRLRYAADYLNETEIALSSRWLAREYWLEQLHLLVTDARRLAQRLGVVRLSLLRRLVNPTAETGSSAALAKRLNPLGAPPQIA</sequence>
<evidence type="ECO:0000313" key="1">
    <source>
        <dbReference type="EMBL" id="KAE8754866.1"/>
    </source>
</evidence>
<proteinExistence type="predicted"/>
<dbReference type="EMBL" id="VOSW01000108">
    <property type="protein sequence ID" value="KAE8754866.1"/>
    <property type="molecule type" value="Genomic_DNA"/>
</dbReference>
<protein>
    <submittedName>
        <fullName evidence="1">Uncharacterized protein</fullName>
    </submittedName>
</protein>
<dbReference type="OrthoDB" id="9986586at2"/>
<dbReference type="RefSeq" id="WP_154566523.1">
    <property type="nucleotide sequence ID" value="NZ_VOSW01000108.1"/>
</dbReference>
<gene>
    <name evidence="1" type="ORF">FSO04_37475</name>
</gene>
<organism evidence="1 2">
    <name type="scientific">Paraburkholderia madseniana</name>
    <dbReference type="NCBI Taxonomy" id="2599607"/>
    <lineage>
        <taxon>Bacteria</taxon>
        <taxon>Pseudomonadati</taxon>
        <taxon>Pseudomonadota</taxon>
        <taxon>Betaproteobacteria</taxon>
        <taxon>Burkholderiales</taxon>
        <taxon>Burkholderiaceae</taxon>
        <taxon>Paraburkholderia</taxon>
    </lineage>
</organism>